<protein>
    <submittedName>
        <fullName evidence="2">Uncharacterized protein</fullName>
    </submittedName>
</protein>
<dbReference type="AlphaFoldDB" id="A0A5C5FX92"/>
<sequence length="149" mass="16048">MLRSATSPYHTLEFRYRSRDLLEVEGVVEPAAQPAFLSPPRIPAVPAAPAARDSASPAAVRPQKRRASSPPAASGPGSLDAENQDLRANLARLEARMALLDGQQVEREVEGDNDGGGDAKPRAVKSERIGKDRRENGRVVIDLLDEDSD</sequence>
<keyword evidence="3" id="KW-1185">Reference proteome</keyword>
<dbReference type="Proteomes" id="UP000311382">
    <property type="component" value="Unassembled WGS sequence"/>
</dbReference>
<proteinExistence type="predicted"/>
<feature type="compositionally biased region" description="Low complexity" evidence="1">
    <location>
        <begin position="44"/>
        <end position="61"/>
    </location>
</feature>
<feature type="region of interest" description="Disordered" evidence="1">
    <location>
        <begin position="32"/>
        <end position="86"/>
    </location>
</feature>
<reference evidence="2 3" key="1">
    <citation type="submission" date="2019-03" db="EMBL/GenBank/DDBJ databases">
        <title>Rhodosporidium diobovatum UCD-FST 08-225 genome sequencing, assembly, and annotation.</title>
        <authorList>
            <person name="Fakankun I.U."/>
            <person name="Fristensky B."/>
            <person name="Levin D.B."/>
        </authorList>
    </citation>
    <scope>NUCLEOTIDE SEQUENCE [LARGE SCALE GENOMIC DNA]</scope>
    <source>
        <strain evidence="2 3">UCD-FST 08-225</strain>
    </source>
</reference>
<dbReference type="EMBL" id="SOZI01000062">
    <property type="protein sequence ID" value="TNY20604.1"/>
    <property type="molecule type" value="Genomic_DNA"/>
</dbReference>
<evidence type="ECO:0000313" key="2">
    <source>
        <dbReference type="EMBL" id="TNY20604.1"/>
    </source>
</evidence>
<comment type="caution">
    <text evidence="2">The sequence shown here is derived from an EMBL/GenBank/DDBJ whole genome shotgun (WGS) entry which is preliminary data.</text>
</comment>
<gene>
    <name evidence="2" type="ORF">DMC30DRAFT_416798</name>
</gene>
<feature type="compositionally biased region" description="Basic and acidic residues" evidence="1">
    <location>
        <begin position="117"/>
        <end position="134"/>
    </location>
</feature>
<organism evidence="2 3">
    <name type="scientific">Rhodotorula diobovata</name>
    <dbReference type="NCBI Taxonomy" id="5288"/>
    <lineage>
        <taxon>Eukaryota</taxon>
        <taxon>Fungi</taxon>
        <taxon>Dikarya</taxon>
        <taxon>Basidiomycota</taxon>
        <taxon>Pucciniomycotina</taxon>
        <taxon>Microbotryomycetes</taxon>
        <taxon>Sporidiobolales</taxon>
        <taxon>Sporidiobolaceae</taxon>
        <taxon>Rhodotorula</taxon>
    </lineage>
</organism>
<name>A0A5C5FX92_9BASI</name>
<evidence type="ECO:0000313" key="3">
    <source>
        <dbReference type="Proteomes" id="UP000311382"/>
    </source>
</evidence>
<accession>A0A5C5FX92</accession>
<evidence type="ECO:0000256" key="1">
    <source>
        <dbReference type="SAM" id="MobiDB-lite"/>
    </source>
</evidence>
<feature type="compositionally biased region" description="Low complexity" evidence="1">
    <location>
        <begin position="68"/>
        <end position="78"/>
    </location>
</feature>
<feature type="region of interest" description="Disordered" evidence="1">
    <location>
        <begin position="101"/>
        <end position="134"/>
    </location>
</feature>